<reference evidence="2 3" key="1">
    <citation type="submission" date="2015-01" db="EMBL/GenBank/DDBJ databases">
        <title>The Genome Sequence of Cryptococcus gattii Ram5.</title>
        <authorList>
            <consortium name="The Broad Institute Genomics Platform"/>
            <person name="Cuomo C."/>
            <person name="Litvintseva A."/>
            <person name="Chen Y."/>
            <person name="Heitman J."/>
            <person name="Sun S."/>
            <person name="Springer D."/>
            <person name="Dromer F."/>
            <person name="Young S."/>
            <person name="Zeng Q."/>
            <person name="Gargeya S."/>
            <person name="Abouelleil A."/>
            <person name="Alvarado L."/>
            <person name="Chapman S.B."/>
            <person name="Gainer-Dewar J."/>
            <person name="Goldberg J."/>
            <person name="Griggs A."/>
            <person name="Gujja S."/>
            <person name="Hansen M."/>
            <person name="Howarth C."/>
            <person name="Imamovic A."/>
            <person name="Larimer J."/>
            <person name="Murphy C."/>
            <person name="Naylor J."/>
            <person name="Pearson M."/>
            <person name="Priest M."/>
            <person name="Roberts A."/>
            <person name="Saif S."/>
            <person name="Shea T."/>
            <person name="Sykes S."/>
            <person name="Wortman J."/>
            <person name="Nusbaum C."/>
            <person name="Birren B."/>
        </authorList>
    </citation>
    <scope>NUCLEOTIDE SEQUENCE [LARGE SCALE GENOMIC DNA]</scope>
    <source>
        <strain evidence="2 3">Ram5</strain>
    </source>
</reference>
<keyword evidence="1" id="KW-0732">Signal</keyword>
<dbReference type="HOGENOM" id="CLU_131048_0_0_1"/>
<evidence type="ECO:0000313" key="2">
    <source>
        <dbReference type="EMBL" id="KIR43900.1"/>
    </source>
</evidence>
<dbReference type="EMBL" id="KN847896">
    <property type="protein sequence ID" value="KIR43900.1"/>
    <property type="molecule type" value="Genomic_DNA"/>
</dbReference>
<keyword evidence="3" id="KW-1185">Reference proteome</keyword>
<protein>
    <submittedName>
        <fullName evidence="2">Uncharacterized protein</fullName>
    </submittedName>
</protein>
<dbReference type="Proteomes" id="UP000053392">
    <property type="component" value="Unassembled WGS sequence"/>
</dbReference>
<name>A0A0D0VGB6_9TREE</name>
<accession>A0A0D0VGB6</accession>
<dbReference type="OrthoDB" id="10449044at2759"/>
<organism evidence="2 3">
    <name type="scientific">Cryptococcus deuterogattii Ram5</name>
    <dbReference type="NCBI Taxonomy" id="1296110"/>
    <lineage>
        <taxon>Eukaryota</taxon>
        <taxon>Fungi</taxon>
        <taxon>Dikarya</taxon>
        <taxon>Basidiomycota</taxon>
        <taxon>Agaricomycotina</taxon>
        <taxon>Tremellomycetes</taxon>
        <taxon>Tremellales</taxon>
        <taxon>Cryptococcaceae</taxon>
        <taxon>Cryptococcus</taxon>
        <taxon>Cryptococcus gattii species complex</taxon>
    </lineage>
</organism>
<feature type="chain" id="PRO_5002223368" evidence="1">
    <location>
        <begin position="24"/>
        <end position="153"/>
    </location>
</feature>
<proteinExistence type="predicted"/>
<evidence type="ECO:0000256" key="1">
    <source>
        <dbReference type="SAM" id="SignalP"/>
    </source>
</evidence>
<evidence type="ECO:0000313" key="3">
    <source>
        <dbReference type="Proteomes" id="UP000053392"/>
    </source>
</evidence>
<feature type="signal peptide" evidence="1">
    <location>
        <begin position="1"/>
        <end position="23"/>
    </location>
</feature>
<gene>
    <name evidence="2" type="ORF">I313_00746</name>
</gene>
<dbReference type="AlphaFoldDB" id="A0A0D0VGB6"/>
<sequence>MKMMSTLVQVEVLFFGMLPQVFMDIPPPRYTQLQYSSSLPPPYSPQPLSPLPVNDILSDELATFRTLDAEWWPAFSRALREVQRSADPNQWGLYRHGQLLAPVEHEQEYGMIDCLRWFLEMVAPVEENLMIEGSYLGTATGFTGVPFAITYLT</sequence>